<protein>
    <recommendedName>
        <fullName evidence="4">Secreted protein</fullName>
    </recommendedName>
</protein>
<dbReference type="RefSeq" id="WP_194556119.1">
    <property type="nucleotide sequence ID" value="NZ_JADKMY010000001.1"/>
</dbReference>
<name>A0ABR9ZJY2_9CORY</name>
<dbReference type="Proteomes" id="UP000635902">
    <property type="component" value="Unassembled WGS sequence"/>
</dbReference>
<evidence type="ECO:0000313" key="2">
    <source>
        <dbReference type="EMBL" id="MBF4553298.1"/>
    </source>
</evidence>
<evidence type="ECO:0000256" key="1">
    <source>
        <dbReference type="SAM" id="SignalP"/>
    </source>
</evidence>
<evidence type="ECO:0000313" key="3">
    <source>
        <dbReference type="Proteomes" id="UP000635902"/>
    </source>
</evidence>
<proteinExistence type="predicted"/>
<evidence type="ECO:0008006" key="4">
    <source>
        <dbReference type="Google" id="ProtNLM"/>
    </source>
</evidence>
<sequence>MTKTKRFGVTAALFTVLCSSSPAVANADAIDRALNALPAGQISCEQARNYWTNTADYNNKVAQARALALVDPRGPQILAALARVDEAANRCGLKAPAPAAPATPPVAQVINVPVVGAIAVPDLFKMLQNWLAGFGIRI</sequence>
<organism evidence="2 3">
    <name type="scientific">Corynebacterium suicordis DSM 45110</name>
    <dbReference type="NCBI Taxonomy" id="1121369"/>
    <lineage>
        <taxon>Bacteria</taxon>
        <taxon>Bacillati</taxon>
        <taxon>Actinomycetota</taxon>
        <taxon>Actinomycetes</taxon>
        <taxon>Mycobacteriales</taxon>
        <taxon>Corynebacteriaceae</taxon>
        <taxon>Corynebacterium</taxon>
    </lineage>
</organism>
<feature type="chain" id="PRO_5046226724" description="Secreted protein" evidence="1">
    <location>
        <begin position="26"/>
        <end position="138"/>
    </location>
</feature>
<reference evidence="2 3" key="1">
    <citation type="submission" date="2020-10" db="EMBL/GenBank/DDBJ databases">
        <title>Novel species in genus Corynebacterium.</title>
        <authorList>
            <person name="Zhang G."/>
        </authorList>
    </citation>
    <scope>NUCLEOTIDE SEQUENCE [LARGE SCALE GENOMIC DNA]</scope>
    <source>
        <strain evidence="2 3">DSM 45110</strain>
    </source>
</reference>
<keyword evidence="1" id="KW-0732">Signal</keyword>
<dbReference type="EMBL" id="JADKMY010000001">
    <property type="protein sequence ID" value="MBF4553298.1"/>
    <property type="molecule type" value="Genomic_DNA"/>
</dbReference>
<gene>
    <name evidence="2" type="ORF">IRY30_04270</name>
</gene>
<accession>A0ABR9ZJY2</accession>
<keyword evidence="3" id="KW-1185">Reference proteome</keyword>
<feature type="signal peptide" evidence="1">
    <location>
        <begin position="1"/>
        <end position="25"/>
    </location>
</feature>
<comment type="caution">
    <text evidence="2">The sequence shown here is derived from an EMBL/GenBank/DDBJ whole genome shotgun (WGS) entry which is preliminary data.</text>
</comment>